<evidence type="ECO:0000256" key="2">
    <source>
        <dbReference type="ARBA" id="ARBA00005426"/>
    </source>
</evidence>
<dbReference type="Proteomes" id="UP000321248">
    <property type="component" value="Unassembled WGS sequence"/>
</dbReference>
<keyword evidence="13" id="KW-1185">Reference proteome</keyword>
<gene>
    <name evidence="12" type="ORF">FU658_08175</name>
</gene>
<evidence type="ECO:0000313" key="12">
    <source>
        <dbReference type="EMBL" id="TXK62221.1"/>
    </source>
</evidence>
<dbReference type="PANTHER" id="PTHR23404">
    <property type="entry name" value="MOLYBDOPTERIN SYNTHASE RELATED"/>
    <property type="match status" value="1"/>
</dbReference>
<evidence type="ECO:0000256" key="11">
    <source>
        <dbReference type="ARBA" id="ARBA00049878"/>
    </source>
</evidence>
<dbReference type="GO" id="GO:0006777">
    <property type="term" value="P:Mo-molybdopterin cofactor biosynthetic process"/>
    <property type="evidence" value="ECO:0007669"/>
    <property type="project" value="UniProtKB-KW"/>
</dbReference>
<sequence length="146" mass="16429">MSKEKEGSFRFWISESAIDPWSLQRALAHPGAGALAAFEGRVRDNHRGQAVEALDYQAYVELAESEGQRILEEARERFDLLGCACVHRTGHLKVGEPAVWVGALSGHRDGAFQACRYVIDEVKSRVPIWKREHYLEGSSDWIHPEA</sequence>
<dbReference type="EC" id="2.8.1.12" evidence="3"/>
<dbReference type="SUPFAM" id="SSF54690">
    <property type="entry name" value="Molybdopterin synthase subunit MoaE"/>
    <property type="match status" value="1"/>
</dbReference>
<evidence type="ECO:0000256" key="1">
    <source>
        <dbReference type="ARBA" id="ARBA00005046"/>
    </source>
</evidence>
<comment type="subunit">
    <text evidence="6">Heterotetramer of 2 MoaD subunits and 2 MoaE subunits. Also stable as homodimer. The enzyme changes between these two forms during catalysis.</text>
</comment>
<evidence type="ECO:0000256" key="10">
    <source>
        <dbReference type="ARBA" id="ARBA00032474"/>
    </source>
</evidence>
<evidence type="ECO:0000256" key="3">
    <source>
        <dbReference type="ARBA" id="ARBA00011950"/>
    </source>
</evidence>
<dbReference type="OrthoDB" id="9803224at2"/>
<dbReference type="InterPro" id="IPR036563">
    <property type="entry name" value="MoaE_sf"/>
</dbReference>
<evidence type="ECO:0000256" key="8">
    <source>
        <dbReference type="ARBA" id="ARBA00030407"/>
    </source>
</evidence>
<evidence type="ECO:0000256" key="4">
    <source>
        <dbReference type="ARBA" id="ARBA00013858"/>
    </source>
</evidence>
<dbReference type="AlphaFoldDB" id="A0A5C8KR52"/>
<keyword evidence="5" id="KW-0501">Molybdenum cofactor biosynthesis</keyword>
<protein>
    <recommendedName>
        <fullName evidence="4">Molybdopterin synthase catalytic subunit</fullName>
        <ecNumber evidence="3">2.8.1.12</ecNumber>
    </recommendedName>
    <alternativeName>
        <fullName evidence="9">MPT synthase subunit 2</fullName>
    </alternativeName>
    <alternativeName>
        <fullName evidence="7">Molybdenum cofactor biosynthesis protein E</fullName>
    </alternativeName>
    <alternativeName>
        <fullName evidence="8">Molybdopterin-converting factor large subunit</fullName>
    </alternativeName>
    <alternativeName>
        <fullName evidence="10">Molybdopterin-converting factor subunit 2</fullName>
    </alternativeName>
</protein>
<accession>A0A5C8KR52</accession>
<comment type="pathway">
    <text evidence="1">Cofactor biosynthesis; molybdopterin biosynthesis.</text>
</comment>
<organism evidence="12 13">
    <name type="scientific">Alkalisalibacterium limincola</name>
    <dbReference type="NCBI Taxonomy" id="2699169"/>
    <lineage>
        <taxon>Bacteria</taxon>
        <taxon>Pseudomonadati</taxon>
        <taxon>Pseudomonadota</taxon>
        <taxon>Gammaproteobacteria</taxon>
        <taxon>Lysobacterales</taxon>
        <taxon>Lysobacteraceae</taxon>
        <taxon>Alkalisalibacterium</taxon>
    </lineage>
</organism>
<reference evidence="12 13" key="1">
    <citation type="submission" date="2019-08" db="EMBL/GenBank/DDBJ databases">
        <authorList>
            <person name="Karlyshev A.V."/>
        </authorList>
    </citation>
    <scope>NUCLEOTIDE SEQUENCE [LARGE SCALE GENOMIC DNA]</scope>
    <source>
        <strain evidence="12 13">Alg18-2.2</strain>
    </source>
</reference>
<proteinExistence type="inferred from homology"/>
<comment type="catalytic activity">
    <reaction evidence="11">
        <text>2 [molybdopterin-synthase sulfur-carrier protein]-C-terminal-Gly-aminoethanethioate + cyclic pyranopterin phosphate + H2O = molybdopterin + 2 [molybdopterin-synthase sulfur-carrier protein]-C-terminal Gly-Gly + 2 H(+)</text>
        <dbReference type="Rhea" id="RHEA:26333"/>
        <dbReference type="Rhea" id="RHEA-COMP:12202"/>
        <dbReference type="Rhea" id="RHEA-COMP:19907"/>
        <dbReference type="ChEBI" id="CHEBI:15377"/>
        <dbReference type="ChEBI" id="CHEBI:15378"/>
        <dbReference type="ChEBI" id="CHEBI:58698"/>
        <dbReference type="ChEBI" id="CHEBI:59648"/>
        <dbReference type="ChEBI" id="CHEBI:90778"/>
        <dbReference type="ChEBI" id="CHEBI:232372"/>
        <dbReference type="EC" id="2.8.1.12"/>
    </reaction>
</comment>
<name>A0A5C8KR52_9GAMM</name>
<dbReference type="RefSeq" id="WP_147891640.1">
    <property type="nucleotide sequence ID" value="NZ_VRTS01000005.1"/>
</dbReference>
<dbReference type="Gene3D" id="3.90.1170.40">
    <property type="entry name" value="Molybdopterin biosynthesis MoaE subunit"/>
    <property type="match status" value="1"/>
</dbReference>
<dbReference type="EMBL" id="VRTS01000005">
    <property type="protein sequence ID" value="TXK62221.1"/>
    <property type="molecule type" value="Genomic_DNA"/>
</dbReference>
<evidence type="ECO:0000256" key="5">
    <source>
        <dbReference type="ARBA" id="ARBA00023150"/>
    </source>
</evidence>
<comment type="similarity">
    <text evidence="2">Belongs to the MoaE family.</text>
</comment>
<evidence type="ECO:0000256" key="7">
    <source>
        <dbReference type="ARBA" id="ARBA00029745"/>
    </source>
</evidence>
<dbReference type="GO" id="GO:0030366">
    <property type="term" value="F:molybdopterin synthase activity"/>
    <property type="evidence" value="ECO:0007669"/>
    <property type="project" value="UniProtKB-EC"/>
</dbReference>
<dbReference type="UniPathway" id="UPA00344"/>
<evidence type="ECO:0000313" key="13">
    <source>
        <dbReference type="Proteomes" id="UP000321248"/>
    </source>
</evidence>
<evidence type="ECO:0000256" key="9">
    <source>
        <dbReference type="ARBA" id="ARBA00030781"/>
    </source>
</evidence>
<evidence type="ECO:0000256" key="6">
    <source>
        <dbReference type="ARBA" id="ARBA00026066"/>
    </source>
</evidence>
<dbReference type="Pfam" id="PF02391">
    <property type="entry name" value="MoaE"/>
    <property type="match status" value="1"/>
</dbReference>
<dbReference type="CDD" id="cd00756">
    <property type="entry name" value="MoaE"/>
    <property type="match status" value="1"/>
</dbReference>
<comment type="caution">
    <text evidence="12">The sequence shown here is derived from an EMBL/GenBank/DDBJ whole genome shotgun (WGS) entry which is preliminary data.</text>
</comment>
<dbReference type="InterPro" id="IPR003448">
    <property type="entry name" value="Mopterin_biosynth_MoaE"/>
</dbReference>